<dbReference type="EMBL" id="ML996264">
    <property type="protein sequence ID" value="KAF2728865.1"/>
    <property type="molecule type" value="Genomic_DNA"/>
</dbReference>
<evidence type="ECO:0000313" key="1">
    <source>
        <dbReference type="EMBL" id="KAF2728865.1"/>
    </source>
</evidence>
<name>A0A9P4UY57_9PLEO</name>
<comment type="caution">
    <text evidence="1">The sequence shown here is derived from an EMBL/GenBank/DDBJ whole genome shotgun (WGS) entry which is preliminary data.</text>
</comment>
<proteinExistence type="predicted"/>
<dbReference type="Proteomes" id="UP000799444">
    <property type="component" value="Unassembled WGS sequence"/>
</dbReference>
<gene>
    <name evidence="1" type="ORF">EJ04DRAFT_516346</name>
</gene>
<keyword evidence="2" id="KW-1185">Reference proteome</keyword>
<dbReference type="AlphaFoldDB" id="A0A9P4UY57"/>
<reference evidence="1" key="1">
    <citation type="journal article" date="2020" name="Stud. Mycol.">
        <title>101 Dothideomycetes genomes: a test case for predicting lifestyles and emergence of pathogens.</title>
        <authorList>
            <person name="Haridas S."/>
            <person name="Albert R."/>
            <person name="Binder M."/>
            <person name="Bloem J."/>
            <person name="Labutti K."/>
            <person name="Salamov A."/>
            <person name="Andreopoulos B."/>
            <person name="Baker S."/>
            <person name="Barry K."/>
            <person name="Bills G."/>
            <person name="Bluhm B."/>
            <person name="Cannon C."/>
            <person name="Castanera R."/>
            <person name="Culley D."/>
            <person name="Daum C."/>
            <person name="Ezra D."/>
            <person name="Gonzalez J."/>
            <person name="Henrissat B."/>
            <person name="Kuo A."/>
            <person name="Liang C."/>
            <person name="Lipzen A."/>
            <person name="Lutzoni F."/>
            <person name="Magnuson J."/>
            <person name="Mondo S."/>
            <person name="Nolan M."/>
            <person name="Ohm R."/>
            <person name="Pangilinan J."/>
            <person name="Park H.-J."/>
            <person name="Ramirez L."/>
            <person name="Alfaro M."/>
            <person name="Sun H."/>
            <person name="Tritt A."/>
            <person name="Yoshinaga Y."/>
            <person name="Zwiers L.-H."/>
            <person name="Turgeon B."/>
            <person name="Goodwin S."/>
            <person name="Spatafora J."/>
            <person name="Crous P."/>
            <person name="Grigoriev I."/>
        </authorList>
    </citation>
    <scope>NUCLEOTIDE SEQUENCE</scope>
    <source>
        <strain evidence="1">CBS 125425</strain>
    </source>
</reference>
<organism evidence="1 2">
    <name type="scientific">Polyplosphaeria fusca</name>
    <dbReference type="NCBI Taxonomy" id="682080"/>
    <lineage>
        <taxon>Eukaryota</taxon>
        <taxon>Fungi</taxon>
        <taxon>Dikarya</taxon>
        <taxon>Ascomycota</taxon>
        <taxon>Pezizomycotina</taxon>
        <taxon>Dothideomycetes</taxon>
        <taxon>Pleosporomycetidae</taxon>
        <taxon>Pleosporales</taxon>
        <taxon>Tetraplosphaeriaceae</taxon>
        <taxon>Polyplosphaeria</taxon>
    </lineage>
</organism>
<accession>A0A9P4UY57</accession>
<evidence type="ECO:0000313" key="2">
    <source>
        <dbReference type="Proteomes" id="UP000799444"/>
    </source>
</evidence>
<protein>
    <submittedName>
        <fullName evidence="1">Uncharacterized protein</fullName>
    </submittedName>
</protein>
<sequence length="69" mass="7487">MAQSDAPMWLETVSKKRQIRDEAIQSFIHHASASKVGVETACNNVDDVLLAISSGAVTATRLCETTILR</sequence>